<evidence type="ECO:0008006" key="4">
    <source>
        <dbReference type="Google" id="ProtNLM"/>
    </source>
</evidence>
<keyword evidence="3" id="KW-1185">Reference proteome</keyword>
<gene>
    <name evidence="2" type="ORF">SAY87_004364</name>
</gene>
<evidence type="ECO:0000313" key="3">
    <source>
        <dbReference type="Proteomes" id="UP001345219"/>
    </source>
</evidence>
<evidence type="ECO:0000256" key="1">
    <source>
        <dbReference type="SAM" id="MobiDB-lite"/>
    </source>
</evidence>
<feature type="compositionally biased region" description="Polar residues" evidence="1">
    <location>
        <begin position="261"/>
        <end position="271"/>
    </location>
</feature>
<name>A0AAN7JNP8_9MYRT</name>
<dbReference type="InterPro" id="IPR039933">
    <property type="entry name" value="XRI1"/>
</dbReference>
<accession>A0AAN7JNP8</accession>
<comment type="caution">
    <text evidence="2">The sequence shown here is derived from an EMBL/GenBank/DDBJ whole genome shotgun (WGS) entry which is preliminary data.</text>
</comment>
<proteinExistence type="predicted"/>
<dbReference type="AlphaFoldDB" id="A0AAN7JNP8"/>
<organism evidence="2 3">
    <name type="scientific">Trapa incisa</name>
    <dbReference type="NCBI Taxonomy" id="236973"/>
    <lineage>
        <taxon>Eukaryota</taxon>
        <taxon>Viridiplantae</taxon>
        <taxon>Streptophyta</taxon>
        <taxon>Embryophyta</taxon>
        <taxon>Tracheophyta</taxon>
        <taxon>Spermatophyta</taxon>
        <taxon>Magnoliopsida</taxon>
        <taxon>eudicotyledons</taxon>
        <taxon>Gunneridae</taxon>
        <taxon>Pentapetalae</taxon>
        <taxon>rosids</taxon>
        <taxon>malvids</taxon>
        <taxon>Myrtales</taxon>
        <taxon>Lythraceae</taxon>
        <taxon>Trapa</taxon>
    </lineage>
</organism>
<dbReference type="GO" id="GO:0007143">
    <property type="term" value="P:female meiotic nuclear division"/>
    <property type="evidence" value="ECO:0007669"/>
    <property type="project" value="InterPro"/>
</dbReference>
<dbReference type="PANTHER" id="PTHR33385">
    <property type="entry name" value="PROTEIN XRI1"/>
    <property type="match status" value="1"/>
</dbReference>
<dbReference type="EMBL" id="JAXIOK010000017">
    <property type="protein sequence ID" value="KAK4750882.1"/>
    <property type="molecule type" value="Genomic_DNA"/>
</dbReference>
<dbReference type="Proteomes" id="UP001345219">
    <property type="component" value="Chromosome 4"/>
</dbReference>
<evidence type="ECO:0000313" key="2">
    <source>
        <dbReference type="EMBL" id="KAK4750882.1"/>
    </source>
</evidence>
<protein>
    <recommendedName>
        <fullName evidence="4">Protein XRI1</fullName>
    </recommendedName>
</protein>
<reference evidence="2 3" key="1">
    <citation type="journal article" date="2023" name="Hortic Res">
        <title>Pangenome of water caltrop reveals structural variations and asymmetric subgenome divergence after allopolyploidization.</title>
        <authorList>
            <person name="Zhang X."/>
            <person name="Chen Y."/>
            <person name="Wang L."/>
            <person name="Yuan Y."/>
            <person name="Fang M."/>
            <person name="Shi L."/>
            <person name="Lu R."/>
            <person name="Comes H.P."/>
            <person name="Ma Y."/>
            <person name="Chen Y."/>
            <person name="Huang G."/>
            <person name="Zhou Y."/>
            <person name="Zheng Z."/>
            <person name="Qiu Y."/>
        </authorList>
    </citation>
    <scope>NUCLEOTIDE SEQUENCE [LARGE SCALE GENOMIC DNA]</scope>
    <source>
        <tissue evidence="2">Roots</tissue>
    </source>
</reference>
<feature type="region of interest" description="Disordered" evidence="1">
    <location>
        <begin position="248"/>
        <end position="298"/>
    </location>
</feature>
<sequence>MDCNDNGGGRMWNFHQEDDCLQTDNNYVDISQSLLVTQNQEGIHCMFDETTPVKACRDLAHNAAGSGSRCKEAEECSHSYPQVKRRRMLQFDSHPTEPSLCCDEATSSFLRLDERYESAEDIFANALEWDQGQQASLLEVDQSTDQWLANCLNDTDMNFSLDDVNYSGISPDVQIDVSEFWNDHIKSDVSIAQQQITQTPQKIIIRAGRKSYVQPPPRLASSVAYPFTIIKPCGVHGDVTLKDINQRIRTPPPQKMKSSEDPSASYPTSAFSGKPVVGKMKIRTEGGKGSITVMRTKG</sequence>
<dbReference type="PANTHER" id="PTHR33385:SF4">
    <property type="entry name" value="PROTEIN XRI1"/>
    <property type="match status" value="1"/>
</dbReference>
<dbReference type="GO" id="GO:0007140">
    <property type="term" value="P:male meiotic nuclear division"/>
    <property type="evidence" value="ECO:0007669"/>
    <property type="project" value="InterPro"/>
</dbReference>